<evidence type="ECO:0000256" key="1">
    <source>
        <dbReference type="SAM" id="SignalP"/>
    </source>
</evidence>
<feature type="domain" description="Thiol:disulfide interchange protein DsbD N-terminal" evidence="2">
    <location>
        <begin position="45"/>
        <end position="144"/>
    </location>
</feature>
<proteinExistence type="predicted"/>
<evidence type="ECO:0000313" key="4">
    <source>
        <dbReference type="Proteomes" id="UP000199125"/>
    </source>
</evidence>
<protein>
    <submittedName>
        <fullName evidence="3">Thiol-disulfide interchange protein, contains DsbC and DsbD domains</fullName>
    </submittedName>
</protein>
<feature type="chain" id="PRO_5011737303" evidence="1">
    <location>
        <begin position="25"/>
        <end position="266"/>
    </location>
</feature>
<organism evidence="3 4">
    <name type="scientific">Paracoccus alkenifer</name>
    <dbReference type="NCBI Taxonomy" id="65735"/>
    <lineage>
        <taxon>Bacteria</taxon>
        <taxon>Pseudomonadati</taxon>
        <taxon>Pseudomonadota</taxon>
        <taxon>Alphaproteobacteria</taxon>
        <taxon>Rhodobacterales</taxon>
        <taxon>Paracoccaceae</taxon>
        <taxon>Paracoccus</taxon>
    </lineage>
</organism>
<gene>
    <name evidence="3" type="ORF">SAMN04488075_2762</name>
</gene>
<dbReference type="RefSeq" id="WP_090848664.1">
    <property type="nucleotide sequence ID" value="NZ_FNXG01000005.1"/>
</dbReference>
<dbReference type="EMBL" id="FNXG01000005">
    <property type="protein sequence ID" value="SEI08661.1"/>
    <property type="molecule type" value="Genomic_DNA"/>
</dbReference>
<accession>A0A1H6N7T0</accession>
<dbReference type="STRING" id="65735.SAMN04488075_2762"/>
<evidence type="ECO:0000259" key="2">
    <source>
        <dbReference type="Pfam" id="PF11412"/>
    </source>
</evidence>
<dbReference type="Proteomes" id="UP000199125">
    <property type="component" value="Unassembled WGS sequence"/>
</dbReference>
<feature type="signal peptide" evidence="1">
    <location>
        <begin position="1"/>
        <end position="24"/>
    </location>
</feature>
<sequence length="266" mass="27245">MSFRTALVAPFLAALLALPLASGAQDLPPGLTSARLLPAYPSAAGTWMTALELKLQPGWKTYWRSPGDSGVPPGFDWDGAGNITAATLHWPVPEIIESAGERTLGYHDALILPIEITPAAPGAPLTGRVGVELGLCESICVPAHLTLDAPALAETPDPGIEAALAQVPQPQPALLDCRVTEIEDGLRVAVTAPAGPGEDVAAALEHDDGGIWVSSPDIAESGGRITATSDFVAPSGKPFALDRDAVRLTLVDGSGGAVEYQGCAPG</sequence>
<dbReference type="AlphaFoldDB" id="A0A1H6N7T0"/>
<keyword evidence="4" id="KW-1185">Reference proteome</keyword>
<evidence type="ECO:0000313" key="3">
    <source>
        <dbReference type="EMBL" id="SEI08661.1"/>
    </source>
</evidence>
<name>A0A1H6N7T0_9RHOB</name>
<dbReference type="Pfam" id="PF11412">
    <property type="entry name" value="DsbD_N"/>
    <property type="match status" value="1"/>
</dbReference>
<dbReference type="InterPro" id="IPR028250">
    <property type="entry name" value="DsbDN"/>
</dbReference>
<keyword evidence="1" id="KW-0732">Signal</keyword>
<reference evidence="4" key="1">
    <citation type="submission" date="2016-10" db="EMBL/GenBank/DDBJ databases">
        <authorList>
            <person name="Varghese N."/>
            <person name="Submissions S."/>
        </authorList>
    </citation>
    <scope>NUCLEOTIDE SEQUENCE [LARGE SCALE GENOMIC DNA]</scope>
    <source>
        <strain evidence="4">DSM 11593</strain>
    </source>
</reference>
<dbReference type="OrthoDB" id="9811036at2"/>